<name>A0A1J6HPK8_9HYPH</name>
<organism evidence="1 2">
    <name type="scientific">Brucella cytisi</name>
    <dbReference type="NCBI Taxonomy" id="407152"/>
    <lineage>
        <taxon>Bacteria</taxon>
        <taxon>Pseudomonadati</taxon>
        <taxon>Pseudomonadota</taxon>
        <taxon>Alphaproteobacteria</taxon>
        <taxon>Hyphomicrobiales</taxon>
        <taxon>Brucellaceae</taxon>
        <taxon>Brucella/Ochrobactrum group</taxon>
        <taxon>Brucella</taxon>
    </lineage>
</organism>
<dbReference type="Proteomes" id="UP000182985">
    <property type="component" value="Unassembled WGS sequence"/>
</dbReference>
<evidence type="ECO:0000313" key="2">
    <source>
        <dbReference type="Proteomes" id="UP000182985"/>
    </source>
</evidence>
<dbReference type="EMBL" id="MOEC01000005">
    <property type="protein sequence ID" value="OIS94337.1"/>
    <property type="molecule type" value="Genomic_DNA"/>
</dbReference>
<gene>
    <name evidence="1" type="ORF">BLA27_07465</name>
</gene>
<sequence>MEGVIFIETGFNASEGEATKLGSQPRLTPLIERMPVHYPNCELLSAVDCFDSEQPRFQSASINTKIEVKHTFGPDRPEEPFQYLRGLAGTTVR</sequence>
<keyword evidence="2" id="KW-1185">Reference proteome</keyword>
<proteinExistence type="predicted"/>
<comment type="caution">
    <text evidence="1">The sequence shown here is derived from an EMBL/GenBank/DDBJ whole genome shotgun (WGS) entry which is preliminary data.</text>
</comment>
<dbReference type="AlphaFoldDB" id="A0A1J6HPK8"/>
<protein>
    <submittedName>
        <fullName evidence="1">Uncharacterized protein</fullName>
    </submittedName>
</protein>
<evidence type="ECO:0000313" key="1">
    <source>
        <dbReference type="EMBL" id="OIS94337.1"/>
    </source>
</evidence>
<reference evidence="1 2" key="1">
    <citation type="submission" date="2016-10" db="EMBL/GenBank/DDBJ databases">
        <title>The Draft Genome Sequence of the Potato Rhizosphere Bacteria Ochrobactrum sp. IPA7.2.</title>
        <authorList>
            <person name="Gogoleva N.E."/>
            <person name="Khlopko Y.A."/>
            <person name="Burygin G.L."/>
            <person name="Plotnikov A.O."/>
        </authorList>
    </citation>
    <scope>NUCLEOTIDE SEQUENCE [LARGE SCALE GENOMIC DNA]</scope>
    <source>
        <strain evidence="1 2">IPA7.2</strain>
    </source>
</reference>
<accession>A0A1J6HPK8</accession>